<evidence type="ECO:0000256" key="1">
    <source>
        <dbReference type="ARBA" id="ARBA00022801"/>
    </source>
</evidence>
<dbReference type="GO" id="GO:0004553">
    <property type="term" value="F:hydrolase activity, hydrolyzing O-glycosyl compounds"/>
    <property type="evidence" value="ECO:0007669"/>
    <property type="project" value="InterPro"/>
</dbReference>
<dbReference type="Gene3D" id="3.20.20.80">
    <property type="entry name" value="Glycosidases"/>
    <property type="match status" value="1"/>
</dbReference>
<dbReference type="PANTHER" id="PTHR34142:SF1">
    <property type="entry name" value="GLYCOSIDE HYDROLASE FAMILY 5 DOMAIN-CONTAINING PROTEIN"/>
    <property type="match status" value="1"/>
</dbReference>
<dbReference type="InterPro" id="IPR001547">
    <property type="entry name" value="Glyco_hydro_5"/>
</dbReference>
<dbReference type="AlphaFoldDB" id="A0A2U1AX44"/>
<keyword evidence="1 3" id="KW-0378">Hydrolase</keyword>
<evidence type="ECO:0000256" key="2">
    <source>
        <dbReference type="ARBA" id="ARBA00023295"/>
    </source>
</evidence>
<dbReference type="Pfam" id="PF00150">
    <property type="entry name" value="Cellulase"/>
    <property type="match status" value="1"/>
</dbReference>
<dbReference type="SUPFAM" id="SSF51445">
    <property type="entry name" value="(Trans)glycosidases"/>
    <property type="match status" value="1"/>
</dbReference>
<protein>
    <submittedName>
        <fullName evidence="6">Cellulase (Glycosyl hydrolase family 5)</fullName>
    </submittedName>
</protein>
<evidence type="ECO:0000313" key="7">
    <source>
        <dbReference type="Proteomes" id="UP000245959"/>
    </source>
</evidence>
<dbReference type="PANTHER" id="PTHR34142">
    <property type="entry name" value="ENDO-BETA-1,4-GLUCANASE A"/>
    <property type="match status" value="1"/>
</dbReference>
<feature type="chain" id="PRO_5015761894" evidence="4">
    <location>
        <begin position="23"/>
        <end position="598"/>
    </location>
</feature>
<feature type="signal peptide" evidence="4">
    <location>
        <begin position="1"/>
        <end position="22"/>
    </location>
</feature>
<dbReference type="RefSeq" id="WP_116884186.1">
    <property type="nucleotide sequence ID" value="NZ_CABMMC010000002.1"/>
</dbReference>
<dbReference type="GO" id="GO:0009251">
    <property type="term" value="P:glucan catabolic process"/>
    <property type="evidence" value="ECO:0007669"/>
    <property type="project" value="TreeGrafter"/>
</dbReference>
<comment type="caution">
    <text evidence="6">The sequence shown here is derived from an EMBL/GenBank/DDBJ whole genome shotgun (WGS) entry which is preliminary data.</text>
</comment>
<comment type="similarity">
    <text evidence="3">Belongs to the glycosyl hydrolase 5 (cellulase A) family.</text>
</comment>
<feature type="domain" description="Glycoside hydrolase family 5" evidence="5">
    <location>
        <begin position="282"/>
        <end position="551"/>
    </location>
</feature>
<dbReference type="InterPro" id="IPR018087">
    <property type="entry name" value="Glyco_hydro_5_CS"/>
</dbReference>
<keyword evidence="2 3" id="KW-0326">Glycosidase</keyword>
<proteinExistence type="inferred from homology"/>
<organism evidence="6 7">
    <name type="scientific">Victivallis vadensis</name>
    <dbReference type="NCBI Taxonomy" id="172901"/>
    <lineage>
        <taxon>Bacteria</taxon>
        <taxon>Pseudomonadati</taxon>
        <taxon>Lentisphaerota</taxon>
        <taxon>Lentisphaeria</taxon>
        <taxon>Victivallales</taxon>
        <taxon>Victivallaceae</taxon>
        <taxon>Victivallis</taxon>
    </lineage>
</organism>
<dbReference type="OrthoDB" id="4771662at2"/>
<dbReference type="EMBL" id="QEKH01000015">
    <property type="protein sequence ID" value="PVY40978.1"/>
    <property type="molecule type" value="Genomic_DNA"/>
</dbReference>
<evidence type="ECO:0000259" key="5">
    <source>
        <dbReference type="Pfam" id="PF00150"/>
    </source>
</evidence>
<evidence type="ECO:0000313" key="6">
    <source>
        <dbReference type="EMBL" id="PVY40978.1"/>
    </source>
</evidence>
<reference evidence="6 7" key="1">
    <citation type="submission" date="2018-04" db="EMBL/GenBank/DDBJ databases">
        <title>Genomic Encyclopedia of Type Strains, Phase IV (KMG-IV): sequencing the most valuable type-strain genomes for metagenomic binning, comparative biology and taxonomic classification.</title>
        <authorList>
            <person name="Goeker M."/>
        </authorList>
    </citation>
    <scope>NUCLEOTIDE SEQUENCE [LARGE SCALE GENOMIC DNA]</scope>
    <source>
        <strain evidence="6 7">DSM 14823</strain>
    </source>
</reference>
<keyword evidence="4" id="KW-0732">Signal</keyword>
<dbReference type="Proteomes" id="UP000245959">
    <property type="component" value="Unassembled WGS sequence"/>
</dbReference>
<evidence type="ECO:0000256" key="3">
    <source>
        <dbReference type="RuleBase" id="RU361153"/>
    </source>
</evidence>
<accession>A0A2U1AX44</accession>
<evidence type="ECO:0000256" key="4">
    <source>
        <dbReference type="SAM" id="SignalP"/>
    </source>
</evidence>
<dbReference type="GeneID" id="78295488"/>
<dbReference type="PROSITE" id="PS00659">
    <property type="entry name" value="GLYCOSYL_HYDROL_F5"/>
    <property type="match status" value="1"/>
</dbReference>
<name>A0A2U1AX44_9BACT</name>
<dbReference type="InterPro" id="IPR017853">
    <property type="entry name" value="GH"/>
</dbReference>
<sequence>MIQKKLLSLGMAAFVSATPLFAGMASPERELSIFPAKPGSEPEITCQGEQKAVASIRDGILTIRRTEFTQQPGIRWNFQFKPQLDLAEFPEAAPLKIRLRGGEPGQEYQLEAHWYLTDPRGSMGRMVTFKGGPEWQTLEFPVPRRPSGSKARMLAFRLNRIADFDVAEVRLGEARKLSVEFANEPEKAATELRLQGRVSGGDSEVTIKLRDASGKKTARKVPVKDGRFEYAWKNPPLSIQKYNFVTVSGPQSGESLPLAVFGYRPDYDFAWLKVKGPQIVTADGKEFLPAGIGYCRDVIISNQDDAVMEYAKARGLNTIRLPFYTRYFNNNVNEPIDLDAHIRDFIDPVVQAAKRHDMYVILDDHGYFSEKIDEAKARSKQAVSLWDEAGVTEWTNRWRKVAERYKNEPHVLGYELMNEPHDIRPELAREWYMRAIREIRKVDTRHIILVGSADWSHSRSLEQTWGPVASTADAPYNNLVFAFHDYPLDNHPWIVQKHIVKFRDTHQVPVMCTEFGATHWDKGETVCREFQAGMLTLCARERVGWMIWALGKLTDQPRNPYNEVDKVGFGPPRSMDSCAYSDQWIPAARITASPFPQP</sequence>
<keyword evidence="7" id="KW-1185">Reference proteome</keyword>
<gene>
    <name evidence="6" type="ORF">C8D82_11529</name>
</gene>